<sequence length="210" mass="22910">MPLIHEPHDSLPYIDADLSPSSRAAISALVAAELSASSSDTTTLHPLIPQQPQSSFSPVIEQELQRLAQGQPRDPSSGIDLSRYEAPSAPSSSSASDWKSALQTAYAASSYLSSRQQNLSLLETFGKNAWLVHNAQLSDELAALERELAATQTRVQEIETQRREAQRAVAGELAVLEEGWRRGVGRAIEVSVAAEGVRRKVLERRRERAT</sequence>
<dbReference type="GO" id="GO:0071013">
    <property type="term" value="C:catalytic step 2 spliceosome"/>
    <property type="evidence" value="ECO:0007669"/>
    <property type="project" value="TreeGrafter"/>
</dbReference>
<evidence type="ECO:0000256" key="3">
    <source>
        <dbReference type="ARBA" id="ARBA00022664"/>
    </source>
</evidence>
<accession>A0A4U0WG47</accession>
<feature type="coiled-coil region" evidence="7">
    <location>
        <begin position="127"/>
        <end position="168"/>
    </location>
</feature>
<evidence type="ECO:0000256" key="6">
    <source>
        <dbReference type="ARBA" id="ARBA00023242"/>
    </source>
</evidence>
<keyword evidence="5" id="KW-0508">mRNA splicing</keyword>
<protein>
    <recommendedName>
        <fullName evidence="11">Breast carcinoma amplified sequence 2</fullName>
    </recommendedName>
</protein>
<evidence type="ECO:0000256" key="2">
    <source>
        <dbReference type="ARBA" id="ARBA00010788"/>
    </source>
</evidence>
<dbReference type="InterPro" id="IPR008409">
    <property type="entry name" value="SPF27"/>
</dbReference>
<dbReference type="EMBL" id="NAJN01001693">
    <property type="protein sequence ID" value="TKA61701.1"/>
    <property type="molecule type" value="Genomic_DNA"/>
</dbReference>
<evidence type="ECO:0000256" key="7">
    <source>
        <dbReference type="SAM" id="Coils"/>
    </source>
</evidence>
<dbReference type="OrthoDB" id="205794at2759"/>
<dbReference type="GO" id="GO:0071011">
    <property type="term" value="C:precatalytic spliceosome"/>
    <property type="evidence" value="ECO:0007669"/>
    <property type="project" value="TreeGrafter"/>
</dbReference>
<name>A0A4U0WG47_9PEZI</name>
<evidence type="ECO:0008006" key="11">
    <source>
        <dbReference type="Google" id="ProtNLM"/>
    </source>
</evidence>
<dbReference type="PANTHER" id="PTHR13296">
    <property type="entry name" value="BCAS2 PROTEIN"/>
    <property type="match status" value="1"/>
</dbReference>
<evidence type="ECO:0000256" key="1">
    <source>
        <dbReference type="ARBA" id="ARBA00004123"/>
    </source>
</evidence>
<evidence type="ECO:0000256" key="8">
    <source>
        <dbReference type="SAM" id="MobiDB-lite"/>
    </source>
</evidence>
<reference evidence="9 10" key="1">
    <citation type="submission" date="2017-03" db="EMBL/GenBank/DDBJ databases">
        <title>Genomes of endolithic fungi from Antarctica.</title>
        <authorList>
            <person name="Coleine C."/>
            <person name="Masonjones S."/>
            <person name="Stajich J.E."/>
        </authorList>
    </citation>
    <scope>NUCLEOTIDE SEQUENCE [LARGE SCALE GENOMIC DNA]</scope>
    <source>
        <strain evidence="9 10">CCFEE 5187</strain>
    </source>
</reference>
<keyword evidence="3" id="KW-0507">mRNA processing</keyword>
<organism evidence="9 10">
    <name type="scientific">Cryomyces minteri</name>
    <dbReference type="NCBI Taxonomy" id="331657"/>
    <lineage>
        <taxon>Eukaryota</taxon>
        <taxon>Fungi</taxon>
        <taxon>Dikarya</taxon>
        <taxon>Ascomycota</taxon>
        <taxon>Pezizomycotina</taxon>
        <taxon>Dothideomycetes</taxon>
        <taxon>Dothideomycetes incertae sedis</taxon>
        <taxon>Cryomyces</taxon>
    </lineage>
</organism>
<dbReference type="Pfam" id="PF05700">
    <property type="entry name" value="BCAS2"/>
    <property type="match status" value="1"/>
</dbReference>
<feature type="region of interest" description="Disordered" evidence="8">
    <location>
        <begin position="66"/>
        <end position="96"/>
    </location>
</feature>
<evidence type="ECO:0000313" key="9">
    <source>
        <dbReference type="EMBL" id="TKA61701.1"/>
    </source>
</evidence>
<gene>
    <name evidence="9" type="ORF">B0A49_10494</name>
</gene>
<comment type="caution">
    <text evidence="9">The sequence shown here is derived from an EMBL/GenBank/DDBJ whole genome shotgun (WGS) entry which is preliminary data.</text>
</comment>
<keyword evidence="6" id="KW-0539">Nucleus</keyword>
<dbReference type="GO" id="GO:0006397">
    <property type="term" value="P:mRNA processing"/>
    <property type="evidence" value="ECO:0007669"/>
    <property type="project" value="UniProtKB-KW"/>
</dbReference>
<dbReference type="Proteomes" id="UP000308768">
    <property type="component" value="Unassembled WGS sequence"/>
</dbReference>
<keyword evidence="10" id="KW-1185">Reference proteome</keyword>
<keyword evidence="7" id="KW-0175">Coiled coil</keyword>
<feature type="compositionally biased region" description="Low complexity" evidence="8">
    <location>
        <begin position="86"/>
        <end position="96"/>
    </location>
</feature>
<dbReference type="AlphaFoldDB" id="A0A4U0WG47"/>
<dbReference type="PANTHER" id="PTHR13296:SF0">
    <property type="entry name" value="PRE-MRNA-SPLICING FACTOR SPF27"/>
    <property type="match status" value="1"/>
</dbReference>
<evidence type="ECO:0000256" key="5">
    <source>
        <dbReference type="ARBA" id="ARBA00023187"/>
    </source>
</evidence>
<evidence type="ECO:0000313" key="10">
    <source>
        <dbReference type="Proteomes" id="UP000308768"/>
    </source>
</evidence>
<dbReference type="GO" id="GO:0008380">
    <property type="term" value="P:RNA splicing"/>
    <property type="evidence" value="ECO:0007669"/>
    <property type="project" value="UniProtKB-KW"/>
</dbReference>
<keyword evidence="4" id="KW-0747">Spliceosome</keyword>
<dbReference type="STRING" id="331657.A0A4U0WG47"/>
<proteinExistence type="inferred from homology"/>
<evidence type="ECO:0000256" key="4">
    <source>
        <dbReference type="ARBA" id="ARBA00022728"/>
    </source>
</evidence>
<comment type="subcellular location">
    <subcellularLocation>
        <location evidence="1">Nucleus</location>
    </subcellularLocation>
</comment>
<dbReference type="GO" id="GO:0000974">
    <property type="term" value="C:Prp19 complex"/>
    <property type="evidence" value="ECO:0007669"/>
    <property type="project" value="TreeGrafter"/>
</dbReference>
<comment type="similarity">
    <text evidence="2">Belongs to the SPF27 family.</text>
</comment>